<dbReference type="EMBL" id="JACRSY010000031">
    <property type="protein sequence ID" value="MBC8580908.1"/>
    <property type="molecule type" value="Genomic_DNA"/>
</dbReference>
<keyword evidence="1" id="KW-0282">Flagellum</keyword>
<dbReference type="AlphaFoldDB" id="A0A926EMS2"/>
<organism evidence="1 2">
    <name type="scientific">Zhenhengia yiwuensis</name>
    <dbReference type="NCBI Taxonomy" id="2763666"/>
    <lineage>
        <taxon>Bacteria</taxon>
        <taxon>Bacillati</taxon>
        <taxon>Bacillota</taxon>
        <taxon>Clostridia</taxon>
        <taxon>Lachnospirales</taxon>
        <taxon>Lachnospiraceae</taxon>
        <taxon>Zhenhengia</taxon>
    </lineage>
</organism>
<dbReference type="RefSeq" id="WP_249333595.1">
    <property type="nucleotide sequence ID" value="NZ_JACRSY010000031.1"/>
</dbReference>
<evidence type="ECO:0000313" key="1">
    <source>
        <dbReference type="EMBL" id="MBC8580908.1"/>
    </source>
</evidence>
<comment type="caution">
    <text evidence="1">The sequence shown here is derived from an EMBL/GenBank/DDBJ whole genome shotgun (WGS) entry which is preliminary data.</text>
</comment>
<accession>A0A926EMS2</accession>
<dbReference type="EC" id="2.1.1.-" evidence="1"/>
<reference evidence="1" key="1">
    <citation type="submission" date="2020-08" db="EMBL/GenBank/DDBJ databases">
        <title>Genome public.</title>
        <authorList>
            <person name="Liu C."/>
            <person name="Sun Q."/>
        </authorList>
    </citation>
    <scope>NUCLEOTIDE SEQUENCE</scope>
    <source>
        <strain evidence="1">NSJ-12</strain>
    </source>
</reference>
<keyword evidence="1" id="KW-0969">Cilium</keyword>
<name>A0A926EMS2_9FIRM</name>
<dbReference type="GO" id="GO:0032259">
    <property type="term" value="P:methylation"/>
    <property type="evidence" value="ECO:0007669"/>
    <property type="project" value="UniProtKB-KW"/>
</dbReference>
<keyword evidence="1" id="KW-0489">Methyltransferase</keyword>
<dbReference type="NCBIfam" id="NF038110">
    <property type="entry name" value="Lys_methyl_FliB"/>
    <property type="match status" value="1"/>
</dbReference>
<dbReference type="Proteomes" id="UP000655830">
    <property type="component" value="Unassembled WGS sequence"/>
</dbReference>
<keyword evidence="1" id="KW-0808">Transferase</keyword>
<proteinExistence type="predicted"/>
<keyword evidence="2" id="KW-1185">Reference proteome</keyword>
<dbReference type="GO" id="GO:0008168">
    <property type="term" value="F:methyltransferase activity"/>
    <property type="evidence" value="ECO:0007669"/>
    <property type="project" value="UniProtKB-KW"/>
</dbReference>
<sequence>MKNIEVIRRAPSYLKNFKCIGGACEDTCCAGWSIEVDEGTYKKYKKVKNSSIRTRLDKDLVDRKNKSTPEFAAKIKLKNNRCAFLSKEGWCDIYSELGESYLSHTCTLYPRTINKINNELEYGLTFSCPEAARVILLNEAPMTFGAPENKMNESVLSAVLVVNEDKASKWQDYFKVIRQMMIEMVQDRRFNIEERLEQLGDFMLQLTKLTQQGSIKKIPSFIQEYRKKHLDAQASKAKEDCSVNKQEIMRLLERMTTFKQEKKITSKRYETCLDKVVEGLELIDFNKEMAYKLYEEGEKTYFKPFIQERSYILENYLVNYIFERCIPLDGATPFLSYERMMLYYRMLKLHLIGIAQVEKSIEDSRVITLVQSFTKTFDHNDECLKYFIK</sequence>
<protein>
    <submittedName>
        <fullName evidence="1">Flagellin lysine-N-methylase</fullName>
        <ecNumber evidence="1">2.1.1.-</ecNumber>
    </submittedName>
</protein>
<gene>
    <name evidence="1" type="primary">fliB</name>
    <name evidence="1" type="ORF">H8718_15420</name>
</gene>
<evidence type="ECO:0000313" key="2">
    <source>
        <dbReference type="Proteomes" id="UP000655830"/>
    </source>
</evidence>
<keyword evidence="1" id="KW-0966">Cell projection</keyword>